<dbReference type="Gene3D" id="3.40.50.150">
    <property type="entry name" value="Vaccinia Virus protein VP39"/>
    <property type="match status" value="1"/>
</dbReference>
<gene>
    <name evidence="1" type="ORF">BCR44DRAFT_1433764</name>
</gene>
<sequence length="287" mass="31568">MQATHVVLSESYTTQIPRLRTHFWDWLLCLVRRATNHLMQLTDDEDEPLWTTWDDLSTRASTVMSVLSGPATAGDRIRRFVFDSFTIKVKEASLQAADLGGPPGAQALCLPRTLIDQHIVQYPAGASILELGSGTGLGGLAAQLVDPSAQVIMTDYHLGVLDTLKVSIAMNLPESSSSPHTIQVHQLDWRWYLDSSSSPSPALPLLPHLDVVMAADVVYERASIPAIHGVLSALVTPESTLVLIVLPMRPRYHEDVDDNQAVIEYKGGYYKVYGNEKAAQVMKGLFH</sequence>
<dbReference type="InterPro" id="IPR029063">
    <property type="entry name" value="SAM-dependent_MTases_sf"/>
</dbReference>
<dbReference type="STRING" id="765915.A0A1Y2HNK2"/>
<dbReference type="PANTHER" id="PTHR14614">
    <property type="entry name" value="HEPATOCELLULAR CARCINOMA-ASSOCIATED ANTIGEN"/>
    <property type="match status" value="1"/>
</dbReference>
<accession>A0A1Y2HNK2</accession>
<dbReference type="AlphaFoldDB" id="A0A1Y2HNK2"/>
<keyword evidence="2" id="KW-1185">Reference proteome</keyword>
<evidence type="ECO:0000313" key="1">
    <source>
        <dbReference type="EMBL" id="ORZ35554.1"/>
    </source>
</evidence>
<dbReference type="GO" id="GO:0032259">
    <property type="term" value="P:methylation"/>
    <property type="evidence" value="ECO:0007669"/>
    <property type="project" value="UniProtKB-KW"/>
</dbReference>
<keyword evidence="1" id="KW-0489">Methyltransferase</keyword>
<comment type="caution">
    <text evidence="1">The sequence shown here is derived from an EMBL/GenBank/DDBJ whole genome shotgun (WGS) entry which is preliminary data.</text>
</comment>
<dbReference type="EMBL" id="MCFL01000021">
    <property type="protein sequence ID" value="ORZ35554.1"/>
    <property type="molecule type" value="Genomic_DNA"/>
</dbReference>
<dbReference type="GO" id="GO:0008168">
    <property type="term" value="F:methyltransferase activity"/>
    <property type="evidence" value="ECO:0007669"/>
    <property type="project" value="UniProtKB-KW"/>
</dbReference>
<dbReference type="InterPro" id="IPR019410">
    <property type="entry name" value="Methyltransf_16"/>
</dbReference>
<proteinExistence type="predicted"/>
<reference evidence="1 2" key="1">
    <citation type="submission" date="2016-07" db="EMBL/GenBank/DDBJ databases">
        <title>Pervasive Adenine N6-methylation of Active Genes in Fungi.</title>
        <authorList>
            <consortium name="DOE Joint Genome Institute"/>
            <person name="Mondo S.J."/>
            <person name="Dannebaum R.O."/>
            <person name="Kuo R.C."/>
            <person name="Labutti K."/>
            <person name="Haridas S."/>
            <person name="Kuo A."/>
            <person name="Salamov A."/>
            <person name="Ahrendt S.R."/>
            <person name="Lipzen A."/>
            <person name="Sullivan W."/>
            <person name="Andreopoulos W.B."/>
            <person name="Clum A."/>
            <person name="Lindquist E."/>
            <person name="Daum C."/>
            <person name="Ramamoorthy G.K."/>
            <person name="Gryganskyi A."/>
            <person name="Culley D."/>
            <person name="Magnuson J.K."/>
            <person name="James T.Y."/>
            <person name="O'Malley M.A."/>
            <person name="Stajich J.E."/>
            <person name="Spatafora J.W."/>
            <person name="Visel A."/>
            <person name="Grigoriev I.V."/>
        </authorList>
    </citation>
    <scope>NUCLEOTIDE SEQUENCE [LARGE SCALE GENOMIC DNA]</scope>
    <source>
        <strain evidence="1 2">PL171</strain>
    </source>
</reference>
<name>A0A1Y2HNK2_9FUNG</name>
<protein>
    <submittedName>
        <fullName evidence="1">Putative methyltransferase-domain-containing protein</fullName>
    </submittedName>
</protein>
<evidence type="ECO:0000313" key="2">
    <source>
        <dbReference type="Proteomes" id="UP000193411"/>
    </source>
</evidence>
<dbReference type="Proteomes" id="UP000193411">
    <property type="component" value="Unassembled WGS sequence"/>
</dbReference>
<organism evidence="1 2">
    <name type="scientific">Catenaria anguillulae PL171</name>
    <dbReference type="NCBI Taxonomy" id="765915"/>
    <lineage>
        <taxon>Eukaryota</taxon>
        <taxon>Fungi</taxon>
        <taxon>Fungi incertae sedis</taxon>
        <taxon>Blastocladiomycota</taxon>
        <taxon>Blastocladiomycetes</taxon>
        <taxon>Blastocladiales</taxon>
        <taxon>Catenariaceae</taxon>
        <taxon>Catenaria</taxon>
    </lineage>
</organism>
<keyword evidence="1" id="KW-0808">Transferase</keyword>
<dbReference type="OrthoDB" id="433955at2759"/>
<dbReference type="Pfam" id="PF10294">
    <property type="entry name" value="Methyltransf_16"/>
    <property type="match status" value="1"/>
</dbReference>
<dbReference type="SUPFAM" id="SSF53335">
    <property type="entry name" value="S-adenosyl-L-methionine-dependent methyltransferases"/>
    <property type="match status" value="1"/>
</dbReference>